<dbReference type="GO" id="GO:0009311">
    <property type="term" value="P:oligosaccharide metabolic process"/>
    <property type="evidence" value="ECO:0007669"/>
    <property type="project" value="TreeGrafter"/>
</dbReference>
<evidence type="ECO:0000313" key="14">
    <source>
        <dbReference type="Proteomes" id="UP000272942"/>
    </source>
</evidence>
<dbReference type="WBParaSite" id="ECPE_0000431401-mRNA-1">
    <property type="protein sequence ID" value="ECPE_0000431401-mRNA-1"/>
    <property type="gene ID" value="ECPE_0000431401"/>
</dbReference>
<protein>
    <recommendedName>
        <fullName evidence="10">Alpha-galactosidase</fullName>
        <ecNumber evidence="10">3.2.1.-</ecNumber>
    </recommendedName>
</protein>
<dbReference type="Proteomes" id="UP000272942">
    <property type="component" value="Unassembled WGS sequence"/>
</dbReference>
<evidence type="ECO:0000256" key="5">
    <source>
        <dbReference type="ARBA" id="ARBA00023098"/>
    </source>
</evidence>
<name>A0A183ABG7_9TREM</name>
<dbReference type="GO" id="GO:0016139">
    <property type="term" value="P:glycoside catabolic process"/>
    <property type="evidence" value="ECO:0007669"/>
    <property type="project" value="TreeGrafter"/>
</dbReference>
<evidence type="ECO:0000256" key="8">
    <source>
        <dbReference type="ARBA" id="ARBA00023228"/>
    </source>
</evidence>
<dbReference type="InterPro" id="IPR000111">
    <property type="entry name" value="Glyco_hydro_27/36_CS"/>
</dbReference>
<evidence type="ECO:0000256" key="1">
    <source>
        <dbReference type="ARBA" id="ARBA00004371"/>
    </source>
</evidence>
<evidence type="ECO:0000256" key="3">
    <source>
        <dbReference type="ARBA" id="ARBA00011738"/>
    </source>
</evidence>
<evidence type="ECO:0000256" key="4">
    <source>
        <dbReference type="ARBA" id="ARBA00022801"/>
    </source>
</evidence>
<dbReference type="PROSITE" id="PS00512">
    <property type="entry name" value="ALPHA_GALACTOSIDASE"/>
    <property type="match status" value="1"/>
</dbReference>
<dbReference type="OrthoDB" id="5795902at2759"/>
<dbReference type="FunFam" id="3.20.20.70:FF:000197">
    <property type="entry name" value="Alpha-galactosidase"/>
    <property type="match status" value="1"/>
</dbReference>
<dbReference type="GO" id="GO:0006629">
    <property type="term" value="P:lipid metabolic process"/>
    <property type="evidence" value="ECO:0007669"/>
    <property type="project" value="UniProtKB-KW"/>
</dbReference>
<dbReference type="InterPro" id="IPR013780">
    <property type="entry name" value="Glyco_hydro_b"/>
</dbReference>
<dbReference type="SUPFAM" id="SSF51011">
    <property type="entry name" value="Glycosyl hydrolase domain"/>
    <property type="match status" value="1"/>
</dbReference>
<evidence type="ECO:0000259" key="12">
    <source>
        <dbReference type="Pfam" id="PF17450"/>
    </source>
</evidence>
<dbReference type="PANTHER" id="PTHR11452">
    <property type="entry name" value="ALPHA-GALACTOSIDASE/ALPHA-N-ACETYLGALACTOSAMINIDASE"/>
    <property type="match status" value="1"/>
</dbReference>
<evidence type="ECO:0000256" key="2">
    <source>
        <dbReference type="ARBA" id="ARBA00009743"/>
    </source>
</evidence>
<feature type="signal peptide" evidence="11">
    <location>
        <begin position="1"/>
        <end position="20"/>
    </location>
</feature>
<proteinExistence type="inferred from homology"/>
<dbReference type="EMBL" id="UZAN01041171">
    <property type="protein sequence ID" value="VDP72209.1"/>
    <property type="molecule type" value="Genomic_DNA"/>
</dbReference>
<evidence type="ECO:0000256" key="7">
    <source>
        <dbReference type="ARBA" id="ARBA00023180"/>
    </source>
</evidence>
<dbReference type="SUPFAM" id="SSF51445">
    <property type="entry name" value="(Trans)glycosidases"/>
    <property type="match status" value="1"/>
</dbReference>
<evidence type="ECO:0000256" key="10">
    <source>
        <dbReference type="RuleBase" id="RU361168"/>
    </source>
</evidence>
<keyword evidence="7" id="KW-0325">Glycoprotein</keyword>
<feature type="chain" id="PRO_5043137985" description="Alpha-galactosidase" evidence="11">
    <location>
        <begin position="21"/>
        <end position="417"/>
    </location>
</feature>
<evidence type="ECO:0000313" key="15">
    <source>
        <dbReference type="WBParaSite" id="ECPE_0000431401-mRNA-1"/>
    </source>
</evidence>
<dbReference type="InterPro" id="IPR013785">
    <property type="entry name" value="Aldolase_TIM"/>
</dbReference>
<dbReference type="Gene3D" id="2.60.40.1180">
    <property type="entry name" value="Golgi alpha-mannosidase II"/>
    <property type="match status" value="1"/>
</dbReference>
<evidence type="ECO:0000256" key="9">
    <source>
        <dbReference type="ARBA" id="ARBA00023295"/>
    </source>
</evidence>
<keyword evidence="14" id="KW-1185">Reference proteome</keyword>
<dbReference type="Gene3D" id="3.20.20.70">
    <property type="entry name" value="Aldolase class I"/>
    <property type="match status" value="1"/>
</dbReference>
<dbReference type="GO" id="GO:0004557">
    <property type="term" value="F:alpha-galactosidase activity"/>
    <property type="evidence" value="ECO:0007669"/>
    <property type="project" value="TreeGrafter"/>
</dbReference>
<comment type="similarity">
    <text evidence="2 10">Belongs to the glycosyl hydrolase 27 family.</text>
</comment>
<dbReference type="InterPro" id="IPR017853">
    <property type="entry name" value="GH"/>
</dbReference>
<organism evidence="15">
    <name type="scientific">Echinostoma caproni</name>
    <dbReference type="NCBI Taxonomy" id="27848"/>
    <lineage>
        <taxon>Eukaryota</taxon>
        <taxon>Metazoa</taxon>
        <taxon>Spiralia</taxon>
        <taxon>Lophotrochozoa</taxon>
        <taxon>Platyhelminthes</taxon>
        <taxon>Trematoda</taxon>
        <taxon>Digenea</taxon>
        <taxon>Plagiorchiida</taxon>
        <taxon>Echinostomata</taxon>
        <taxon>Echinostomatoidea</taxon>
        <taxon>Echinostomatidae</taxon>
        <taxon>Echinostoma</taxon>
    </lineage>
</organism>
<sequence length="417" mass="47796">MSVALLHWTLWFGLSATVYGLDNGLALKPPMGWMTWQRYRCQIDCSAYPRDCISDSLIRRNAKRLVEDGFREVGYEYVIIDDCWPMKFRDRHTSELVPDPQRFPSGMKAIADFLHENNLKFGIYLDYGTFTCEHYPGSMDYLELDAKTVAKFEADYVKMDGCFAPLDKMAPGYEEFAKQLNKTGRPILFSCSYPAYIGWQMNHSLIDWQQLQKNCNMWRMLFDVDDRWDNVQLIINKYVEQSELLAPLAGPGHWNDPDMLVLGNFGLSRDQERVQMGLWCMFAAPLIMSTEMDELNEESAKLLKNKMLISIDQDEGGHQAKFLGRKGSVQLWMRPLTSIPNSWAIALFNTKQGGGPIHLPITLKEMGIPSSNPDTDLFELIDVFTEDDFGVLLQTESVIMRINPTGIVMYLVKLRAG</sequence>
<evidence type="ECO:0000256" key="11">
    <source>
        <dbReference type="SAM" id="SignalP"/>
    </source>
</evidence>
<keyword evidence="9 10" id="KW-0326">Glycosidase</keyword>
<accession>A0A183ABG7</accession>
<evidence type="ECO:0000256" key="6">
    <source>
        <dbReference type="ARBA" id="ARBA00023157"/>
    </source>
</evidence>
<dbReference type="EC" id="3.2.1.-" evidence="10"/>
<dbReference type="Pfam" id="PF17450">
    <property type="entry name" value="Melibiase_2_C"/>
    <property type="match status" value="1"/>
</dbReference>
<gene>
    <name evidence="13" type="ORF">ECPE_LOCUS4302</name>
</gene>
<dbReference type="PANTHER" id="PTHR11452:SF83">
    <property type="entry name" value="ALPHA-GALACTOSIDASE"/>
    <property type="match status" value="1"/>
</dbReference>
<dbReference type="CDD" id="cd14792">
    <property type="entry name" value="GH27"/>
    <property type="match status" value="1"/>
</dbReference>
<dbReference type="GO" id="GO:0005764">
    <property type="term" value="C:lysosome"/>
    <property type="evidence" value="ECO:0007669"/>
    <property type="project" value="UniProtKB-SubCell"/>
</dbReference>
<dbReference type="InterPro" id="IPR002241">
    <property type="entry name" value="Glyco_hydro_27"/>
</dbReference>
<comment type="subunit">
    <text evidence="3 10">Homodimer.</text>
</comment>
<dbReference type="AlphaFoldDB" id="A0A183ABG7"/>
<dbReference type="Pfam" id="PF16499">
    <property type="entry name" value="Melibiase_2"/>
    <property type="match status" value="1"/>
</dbReference>
<evidence type="ECO:0000313" key="13">
    <source>
        <dbReference type="EMBL" id="VDP72209.1"/>
    </source>
</evidence>
<keyword evidence="8" id="KW-0458">Lysosome</keyword>
<feature type="domain" description="Alpha galactosidase A C-terminal" evidence="12">
    <location>
        <begin position="317"/>
        <end position="406"/>
    </location>
</feature>
<reference evidence="13 14" key="2">
    <citation type="submission" date="2018-11" db="EMBL/GenBank/DDBJ databases">
        <authorList>
            <consortium name="Pathogen Informatics"/>
        </authorList>
    </citation>
    <scope>NUCLEOTIDE SEQUENCE [LARGE SCALE GENOMIC DNA]</scope>
    <source>
        <strain evidence="13 14">Egypt</strain>
    </source>
</reference>
<keyword evidence="4 10" id="KW-0378">Hydrolase</keyword>
<dbReference type="InterPro" id="IPR035373">
    <property type="entry name" value="Melibiase/NAGA_C"/>
</dbReference>
<keyword evidence="11" id="KW-0732">Signal</keyword>
<keyword evidence="5" id="KW-0443">Lipid metabolism</keyword>
<keyword evidence="6 10" id="KW-1015">Disulfide bond</keyword>
<reference evidence="15" key="1">
    <citation type="submission" date="2016-06" db="UniProtKB">
        <authorList>
            <consortium name="WormBaseParasite"/>
        </authorList>
    </citation>
    <scope>IDENTIFICATION</scope>
</reference>
<comment type="subcellular location">
    <subcellularLocation>
        <location evidence="1">Lysosome</location>
    </subcellularLocation>
</comment>
<dbReference type="PRINTS" id="PR00740">
    <property type="entry name" value="GLHYDRLASE27"/>
</dbReference>